<dbReference type="InterPro" id="IPR003675">
    <property type="entry name" value="Rce1/LyrA-like_dom"/>
</dbReference>
<dbReference type="EMBL" id="JAGIOJ010000002">
    <property type="protein sequence ID" value="MBP2400511.1"/>
    <property type="molecule type" value="Genomic_DNA"/>
</dbReference>
<gene>
    <name evidence="3" type="ORF">JOF39_003671</name>
</gene>
<comment type="caution">
    <text evidence="3">The sequence shown here is derived from an EMBL/GenBank/DDBJ whole genome shotgun (WGS) entry which is preliminary data.</text>
</comment>
<feature type="transmembrane region" description="Helical" evidence="1">
    <location>
        <begin position="87"/>
        <end position="105"/>
    </location>
</feature>
<feature type="domain" description="CAAX prenyl protease 2/Lysostaphin resistance protein A-like" evidence="2">
    <location>
        <begin position="166"/>
        <end position="252"/>
    </location>
</feature>
<reference evidence="3 4" key="1">
    <citation type="submission" date="2021-03" db="EMBL/GenBank/DDBJ databases">
        <title>Sequencing the genomes of 1000 actinobacteria strains.</title>
        <authorList>
            <person name="Klenk H.-P."/>
        </authorList>
    </citation>
    <scope>NUCLEOTIDE SEQUENCE [LARGE SCALE GENOMIC DNA]</scope>
    <source>
        <strain evidence="3 4">DSM 20168</strain>
    </source>
</reference>
<feature type="transmembrane region" description="Helical" evidence="1">
    <location>
        <begin position="238"/>
        <end position="258"/>
    </location>
</feature>
<name>A0ABS4XVG9_GLUPR</name>
<feature type="transmembrane region" description="Helical" evidence="1">
    <location>
        <begin position="213"/>
        <end position="233"/>
    </location>
</feature>
<dbReference type="Proteomes" id="UP001195422">
    <property type="component" value="Unassembled WGS sequence"/>
</dbReference>
<dbReference type="RefSeq" id="WP_188950068.1">
    <property type="nucleotide sequence ID" value="NZ_BMPH01000020.1"/>
</dbReference>
<evidence type="ECO:0000313" key="4">
    <source>
        <dbReference type="Proteomes" id="UP001195422"/>
    </source>
</evidence>
<feature type="transmembrane region" description="Helical" evidence="1">
    <location>
        <begin position="264"/>
        <end position="286"/>
    </location>
</feature>
<feature type="transmembrane region" description="Helical" evidence="1">
    <location>
        <begin position="34"/>
        <end position="54"/>
    </location>
</feature>
<keyword evidence="1" id="KW-0472">Membrane</keyword>
<sequence length="296" mass="32127">MAKNRKNLDDIVIASARHQLTIDRVNTTPFTNHAALKTIGSALAILALYLYGWADSIEAAVRVLVSNTEIPAPTLTDAHASKLLRSITQDLVITVLAFGLFSLLRNTPDRKRSAPKAAMAFGIAFAIINFGMAVMLGTGTLLSLTGLQSNEYPHPIIDAGSTTQALYILDGVLAGPTEELVMLALVVVLLRKINLGWTWITLVAIALRLPFHLYYGWASFALSLWVIGIILLYRRTNLILPIILAHCAKNLIGGLAAFNILPILALAALVILILGFSMYAVLNYLIKSYRPAPKTS</sequence>
<keyword evidence="1" id="KW-1133">Transmembrane helix</keyword>
<evidence type="ECO:0000256" key="1">
    <source>
        <dbReference type="SAM" id="Phobius"/>
    </source>
</evidence>
<protein>
    <recommendedName>
        <fullName evidence="2">CAAX prenyl protease 2/Lysostaphin resistance protein A-like domain-containing protein</fullName>
    </recommendedName>
</protein>
<keyword evidence="1" id="KW-0812">Transmembrane</keyword>
<dbReference type="Pfam" id="PF02517">
    <property type="entry name" value="Rce1-like"/>
    <property type="match status" value="1"/>
</dbReference>
<evidence type="ECO:0000259" key="2">
    <source>
        <dbReference type="Pfam" id="PF02517"/>
    </source>
</evidence>
<proteinExistence type="predicted"/>
<keyword evidence="4" id="KW-1185">Reference proteome</keyword>
<feature type="transmembrane region" description="Helical" evidence="1">
    <location>
        <begin position="117"/>
        <end position="136"/>
    </location>
</feature>
<evidence type="ECO:0000313" key="3">
    <source>
        <dbReference type="EMBL" id="MBP2400511.1"/>
    </source>
</evidence>
<accession>A0ABS4XVG9</accession>
<organism evidence="3 4">
    <name type="scientific">Glutamicibacter protophormiae</name>
    <name type="common">Brevibacterium protophormiae</name>
    <dbReference type="NCBI Taxonomy" id="37930"/>
    <lineage>
        <taxon>Bacteria</taxon>
        <taxon>Bacillati</taxon>
        <taxon>Actinomycetota</taxon>
        <taxon>Actinomycetes</taxon>
        <taxon>Micrococcales</taxon>
        <taxon>Micrococcaceae</taxon>
        <taxon>Glutamicibacter</taxon>
    </lineage>
</organism>